<dbReference type="EnsemblPlants" id="MELO3C008917.2.1">
    <property type="protein sequence ID" value="MELO3C008917.2.1"/>
    <property type="gene ID" value="MELO3C008917.2"/>
</dbReference>
<feature type="transmembrane region" description="Helical" evidence="1">
    <location>
        <begin position="32"/>
        <end position="53"/>
    </location>
</feature>
<organism evidence="2">
    <name type="scientific">Cucumis melo</name>
    <name type="common">Muskmelon</name>
    <dbReference type="NCBI Taxonomy" id="3656"/>
    <lineage>
        <taxon>Eukaryota</taxon>
        <taxon>Viridiplantae</taxon>
        <taxon>Streptophyta</taxon>
        <taxon>Embryophyta</taxon>
        <taxon>Tracheophyta</taxon>
        <taxon>Spermatophyta</taxon>
        <taxon>Magnoliopsida</taxon>
        <taxon>eudicotyledons</taxon>
        <taxon>Gunneridae</taxon>
        <taxon>Pentapetalae</taxon>
        <taxon>rosids</taxon>
        <taxon>fabids</taxon>
        <taxon>Cucurbitales</taxon>
        <taxon>Cucurbitaceae</taxon>
        <taxon>Benincaseae</taxon>
        <taxon>Cucumis</taxon>
    </lineage>
</organism>
<dbReference type="Gramene" id="MELO3C008917.2.1">
    <property type="protein sequence ID" value="MELO3C008917.2.1"/>
    <property type="gene ID" value="MELO3C008917.2"/>
</dbReference>
<evidence type="ECO:0000313" key="2">
    <source>
        <dbReference type="EnsemblPlants" id="MELO3C008917.2.1"/>
    </source>
</evidence>
<keyword evidence="1" id="KW-0812">Transmembrane</keyword>
<name>A0A9I9CVA6_CUCME</name>
<keyword evidence="1" id="KW-1133">Transmembrane helix</keyword>
<protein>
    <submittedName>
        <fullName evidence="2">Uncharacterized protein</fullName>
    </submittedName>
</protein>
<evidence type="ECO:0000256" key="1">
    <source>
        <dbReference type="SAM" id="Phobius"/>
    </source>
</evidence>
<proteinExistence type="predicted"/>
<accession>A0A9I9CVA6</accession>
<keyword evidence="1" id="KW-0472">Membrane</keyword>
<sequence>MAAGRSGNEFDYLSKLMQNDTTRYFAARRTEVVVVVAVAVAGLEFSLGTLLIFCSNCKRQEEV</sequence>
<reference evidence="2" key="1">
    <citation type="submission" date="2023-03" db="UniProtKB">
        <authorList>
            <consortium name="EnsemblPlants"/>
        </authorList>
    </citation>
    <scope>IDENTIFICATION</scope>
</reference>
<dbReference type="AlphaFoldDB" id="A0A9I9CVA6"/>